<evidence type="ECO:0000313" key="7">
    <source>
        <dbReference type="EMBL" id="POZ86211.1"/>
    </source>
</evidence>
<dbReference type="GO" id="GO:0004386">
    <property type="term" value="F:helicase activity"/>
    <property type="evidence" value="ECO:0007669"/>
    <property type="project" value="UniProtKB-KW"/>
</dbReference>
<organism evidence="7 8">
    <name type="scientific">Burkholderia contaminans</name>
    <dbReference type="NCBI Taxonomy" id="488447"/>
    <lineage>
        <taxon>Bacteria</taxon>
        <taxon>Pseudomonadati</taxon>
        <taxon>Pseudomonadota</taxon>
        <taxon>Betaproteobacteria</taxon>
        <taxon>Burkholderiales</taxon>
        <taxon>Burkholderiaceae</taxon>
        <taxon>Burkholderia</taxon>
        <taxon>Burkholderia cepacia complex</taxon>
    </lineage>
</organism>
<comment type="caution">
    <text evidence="7">The sequence shown here is derived from an EMBL/GenBank/DDBJ whole genome shotgun (WGS) entry which is preliminary data.</text>
</comment>
<dbReference type="CDD" id="cd17921">
    <property type="entry name" value="DEXHc_Ski2"/>
    <property type="match status" value="1"/>
</dbReference>
<evidence type="ECO:0000256" key="3">
    <source>
        <dbReference type="ARBA" id="ARBA00022806"/>
    </source>
</evidence>
<evidence type="ECO:0000256" key="1">
    <source>
        <dbReference type="ARBA" id="ARBA00022741"/>
    </source>
</evidence>
<dbReference type="PANTHER" id="PTHR47961:SF6">
    <property type="entry name" value="DNA-DIRECTED DNA POLYMERASE"/>
    <property type="match status" value="1"/>
</dbReference>
<dbReference type="RefSeq" id="WP_089463457.1">
    <property type="nucleotide sequence ID" value="NZ_CM009576.1"/>
</dbReference>
<dbReference type="AlphaFoldDB" id="A0A2S5E4D4"/>
<feature type="domain" description="Helicase ATP-binding" evidence="5">
    <location>
        <begin position="294"/>
        <end position="480"/>
    </location>
</feature>
<accession>A0A2S5E4D4</accession>
<evidence type="ECO:0000256" key="2">
    <source>
        <dbReference type="ARBA" id="ARBA00022801"/>
    </source>
</evidence>
<dbReference type="GO" id="GO:0016787">
    <property type="term" value="F:hydrolase activity"/>
    <property type="evidence" value="ECO:0007669"/>
    <property type="project" value="UniProtKB-KW"/>
</dbReference>
<dbReference type="Gene3D" id="3.40.50.300">
    <property type="entry name" value="P-loop containing nucleotide triphosphate hydrolases"/>
    <property type="match status" value="2"/>
</dbReference>
<dbReference type="GO" id="GO:0005524">
    <property type="term" value="F:ATP binding"/>
    <property type="evidence" value="ECO:0007669"/>
    <property type="project" value="UniProtKB-KW"/>
</dbReference>
<dbReference type="Proteomes" id="UP000238655">
    <property type="component" value="Chromosome 2"/>
</dbReference>
<dbReference type="InterPro" id="IPR011545">
    <property type="entry name" value="DEAD/DEAH_box_helicase_dom"/>
</dbReference>
<dbReference type="PROSITE" id="PS51192">
    <property type="entry name" value="HELICASE_ATP_BIND_1"/>
    <property type="match status" value="1"/>
</dbReference>
<dbReference type="SUPFAM" id="SSF158702">
    <property type="entry name" value="Sec63 N-terminal domain-like"/>
    <property type="match status" value="1"/>
</dbReference>
<dbReference type="InterPro" id="IPR050474">
    <property type="entry name" value="Hel308_SKI2-like"/>
</dbReference>
<dbReference type="PROSITE" id="PS51194">
    <property type="entry name" value="HELICASE_CTER"/>
    <property type="match status" value="1"/>
</dbReference>
<evidence type="ECO:0000259" key="5">
    <source>
        <dbReference type="PROSITE" id="PS51192"/>
    </source>
</evidence>
<evidence type="ECO:0000256" key="4">
    <source>
        <dbReference type="ARBA" id="ARBA00022840"/>
    </source>
</evidence>
<evidence type="ECO:0008006" key="9">
    <source>
        <dbReference type="Google" id="ProtNLM"/>
    </source>
</evidence>
<feature type="domain" description="Helicase C-terminal" evidence="6">
    <location>
        <begin position="573"/>
        <end position="740"/>
    </location>
</feature>
<keyword evidence="2" id="KW-0378">Hydrolase</keyword>
<keyword evidence="1" id="KW-0547">Nucleotide-binding</keyword>
<dbReference type="SUPFAM" id="SSF52540">
    <property type="entry name" value="P-loop containing nucleoside triphosphate hydrolases"/>
    <property type="match status" value="2"/>
</dbReference>
<dbReference type="GO" id="GO:0003676">
    <property type="term" value="F:nucleic acid binding"/>
    <property type="evidence" value="ECO:0007669"/>
    <property type="project" value="InterPro"/>
</dbReference>
<sequence>MATSETLRSVERAHAEAQKRRIYETFGLSLRDEVRDELASVIAELAVLDAMGPNQLAPELRNRAAKSYLLLKDERPDDEPPEDHLTWLLRTATLAIIADRPAEARRFLRTEMASISAPREHWLPYVRQSVAFAWVGLLRKDGRDDIDATVSIIASLRAQQKTYESRWLQGRGTREQKSAALELVGLYNLASAADRMASYTITGRSEGASDIGAQTDMQFERAIEAFERARSLDLLDVGILLHAAAKQLIANSVRTAVRGANSLTQRFANYLVNRPHNPIFELLPPQRAALAEEGLISTARRSIVVNLPTSSGKTLIAEFSILQAINDLGSSKGFVAYIAPTRALVNQISAKLRHDFGELGLRVERLSPALEFDSIEAAILDAESAENSEPPVNVLVCTPEKFDLLMRRDDIRDKLGVLALVVVDEAHNVGGSDDRAIKLELLLAMLNREHRDARFLLLTPFIKNAKEVATWLDQVNYQDYSIAADWVPNDRVVGLALPPRDKAKRGKLLEDIQFRTLHTPRRTLFVDEVVTLPGVSPLLGLTESVSKTAVNKLAVATTQVLSTRGPTVLLCGRVDATWDAAKTLAMYFDNLGEQSNTRRALAARFVEYELGKDFPLADYINVGVAVHHSGLPEEVAQFIELLFSERQLHTLCSTTTLAQGVNFPISNLVLATISQPYKSKMDYSEFWNIAGRVGRVDQEAVGVVALASSTQEQQTKHEKFVSEALENLASRLLAMAQKLYDERALKGLRDFVWQPEWSAFAQFITHTFRRVGPVKFADELELILRGTLGYKALRENNTVLARHLLIQTQQYAQGFASDMGAVKLVDSTGFSIESVRRALSDLAQVHAPESLLSGSLLFNGKNRTLKEVMGILLKIPEIRENLEFGKGSDGSKLAFMVADWVNGRPIPDIAKEYFEGETDVEKITECMRNVKKISTSASWGLASLISMKFGTSLESMSDEQRREAANVPSMALYGVNRDSAIALRSAGVPRNAALGLAARSSLGQGGSVYRLREELKGSRETWASALGKQRGADYHQVWSMLEGV</sequence>
<protein>
    <recommendedName>
        <fullName evidence="9">DEAD/DEAH box helicase</fullName>
    </recommendedName>
</protein>
<dbReference type="PANTHER" id="PTHR47961">
    <property type="entry name" value="DNA POLYMERASE THETA, PUTATIVE (AFU_ORTHOLOGUE AFUA_1G05260)-RELATED"/>
    <property type="match status" value="1"/>
</dbReference>
<name>A0A2S5E4D4_9BURK</name>
<keyword evidence="3" id="KW-0347">Helicase</keyword>
<keyword evidence="4" id="KW-0067">ATP-binding</keyword>
<dbReference type="InterPro" id="IPR014001">
    <property type="entry name" value="Helicase_ATP-bd"/>
</dbReference>
<gene>
    <name evidence="7" type="ORF">C3743_06825</name>
</gene>
<dbReference type="SMART" id="SM00487">
    <property type="entry name" value="DEXDc"/>
    <property type="match status" value="1"/>
</dbReference>
<evidence type="ECO:0000313" key="8">
    <source>
        <dbReference type="Proteomes" id="UP000238655"/>
    </source>
</evidence>
<dbReference type="SMART" id="SM00490">
    <property type="entry name" value="HELICc"/>
    <property type="match status" value="1"/>
</dbReference>
<reference evidence="7 8" key="1">
    <citation type="submission" date="2018-01" db="EMBL/GenBank/DDBJ databases">
        <title>Successful Treatment of Persistent Burkholderia cepacia Bacteremia with Ceftazidime-Avibactam.</title>
        <authorList>
            <person name="Tamma P."/>
            <person name="Fan Y."/>
            <person name="Bergman Y."/>
            <person name="Sick-Samuels A."/>
            <person name="Hsu A."/>
            <person name="Timp W."/>
            <person name="Simner P."/>
        </authorList>
    </citation>
    <scope>NUCLEOTIDE SEQUENCE [LARGE SCALE GENOMIC DNA]</scope>
    <source>
        <strain evidence="7 8">170816</strain>
    </source>
</reference>
<dbReference type="EMBL" id="PQVP01000001">
    <property type="protein sequence ID" value="POZ86211.1"/>
    <property type="molecule type" value="Genomic_DNA"/>
</dbReference>
<dbReference type="Pfam" id="PF00270">
    <property type="entry name" value="DEAD"/>
    <property type="match status" value="1"/>
</dbReference>
<dbReference type="InterPro" id="IPR027417">
    <property type="entry name" value="P-loop_NTPase"/>
</dbReference>
<proteinExistence type="predicted"/>
<dbReference type="InterPro" id="IPR001650">
    <property type="entry name" value="Helicase_C-like"/>
</dbReference>
<evidence type="ECO:0000259" key="6">
    <source>
        <dbReference type="PROSITE" id="PS51194"/>
    </source>
</evidence>